<dbReference type="Proteomes" id="UP000001946">
    <property type="component" value="Chromosome"/>
</dbReference>
<evidence type="ECO:0000313" key="8">
    <source>
        <dbReference type="Proteomes" id="UP000001946"/>
    </source>
</evidence>
<evidence type="ECO:0000259" key="6">
    <source>
        <dbReference type="PROSITE" id="PS51379"/>
    </source>
</evidence>
<keyword evidence="3" id="KW-0677">Repeat</keyword>
<dbReference type="HOGENOM" id="CLU_048087_0_0_9"/>
<evidence type="ECO:0000256" key="3">
    <source>
        <dbReference type="ARBA" id="ARBA00022737"/>
    </source>
</evidence>
<proteinExistence type="predicted"/>
<dbReference type="GO" id="GO:0051539">
    <property type="term" value="F:4 iron, 4 sulfur cluster binding"/>
    <property type="evidence" value="ECO:0007669"/>
    <property type="project" value="UniProtKB-KW"/>
</dbReference>
<keyword evidence="4" id="KW-0408">Iron</keyword>
<feature type="domain" description="4Fe-4S ferredoxin-type" evidence="6">
    <location>
        <begin position="293"/>
        <end position="322"/>
    </location>
</feature>
<dbReference type="eggNOG" id="COG1145">
    <property type="taxonomic scope" value="Bacteria"/>
</dbReference>
<dbReference type="PANTHER" id="PTHR43724:SF1">
    <property type="entry name" value="PYRUVATE SYNTHASE SUBUNIT PORD"/>
    <property type="match status" value="1"/>
</dbReference>
<organism evidence="7 8">
    <name type="scientific">Desulfitobacterium hafniense (strain Y51)</name>
    <dbReference type="NCBI Taxonomy" id="138119"/>
    <lineage>
        <taxon>Bacteria</taxon>
        <taxon>Bacillati</taxon>
        <taxon>Bacillota</taxon>
        <taxon>Clostridia</taxon>
        <taxon>Eubacteriales</taxon>
        <taxon>Desulfitobacteriaceae</taxon>
        <taxon>Desulfitobacterium</taxon>
    </lineage>
</organism>
<dbReference type="InterPro" id="IPR017896">
    <property type="entry name" value="4Fe4S_Fe-S-bd"/>
</dbReference>
<dbReference type="EMBL" id="AP008230">
    <property type="protein sequence ID" value="BAE82686.1"/>
    <property type="molecule type" value="Genomic_DNA"/>
</dbReference>
<dbReference type="RefSeq" id="WP_011459416.1">
    <property type="nucleotide sequence ID" value="NC_007907.1"/>
</dbReference>
<evidence type="ECO:0000256" key="5">
    <source>
        <dbReference type="ARBA" id="ARBA00023014"/>
    </source>
</evidence>
<dbReference type="Pfam" id="PF00037">
    <property type="entry name" value="Fer4"/>
    <property type="match status" value="1"/>
</dbReference>
<reference evidence="7 8" key="1">
    <citation type="journal article" date="2006" name="J. Bacteriol.">
        <title>Complete genome sequence of the dehalorespiring bacterium Desulfitobacterium hafniense Y51 and comparison with Dehalococcoides ethenogenes 195.</title>
        <authorList>
            <person name="Nonaka H."/>
            <person name="Keresztes G."/>
            <person name="Shinoda Y."/>
            <person name="Ikenaga Y."/>
            <person name="Abe M."/>
            <person name="Naito K."/>
            <person name="Inatomi K."/>
            <person name="Furukawa K."/>
            <person name="Inui M."/>
            <person name="Yukawa H."/>
        </authorList>
    </citation>
    <scope>NUCLEOTIDE SEQUENCE [LARGE SCALE GENOMIC DNA]</scope>
    <source>
        <strain evidence="7 8">Y51</strain>
    </source>
</reference>
<dbReference type="STRING" id="138119.DSY0897"/>
<feature type="domain" description="4Fe-4S ferredoxin-type" evidence="6">
    <location>
        <begin position="261"/>
        <end position="289"/>
    </location>
</feature>
<keyword evidence="1" id="KW-0004">4Fe-4S</keyword>
<name>Q24Z56_DESHY</name>
<dbReference type="KEGG" id="dsy:DSY0897"/>
<dbReference type="PROSITE" id="PS51379">
    <property type="entry name" value="4FE4S_FER_2"/>
    <property type="match status" value="3"/>
</dbReference>
<dbReference type="InterPro" id="IPR017900">
    <property type="entry name" value="4Fe4S_Fe_S_CS"/>
</dbReference>
<gene>
    <name evidence="7" type="ordered locus">DSY0897</name>
</gene>
<evidence type="ECO:0000256" key="2">
    <source>
        <dbReference type="ARBA" id="ARBA00022723"/>
    </source>
</evidence>
<keyword evidence="5" id="KW-0411">Iron-sulfur</keyword>
<keyword evidence="8" id="KW-1185">Reference proteome</keyword>
<dbReference type="Gene3D" id="3.30.70.20">
    <property type="match status" value="2"/>
</dbReference>
<dbReference type="AlphaFoldDB" id="Q24Z56"/>
<dbReference type="SUPFAM" id="SSF54862">
    <property type="entry name" value="4Fe-4S ferredoxins"/>
    <property type="match status" value="2"/>
</dbReference>
<evidence type="ECO:0000313" key="7">
    <source>
        <dbReference type="EMBL" id="BAE82686.1"/>
    </source>
</evidence>
<dbReference type="PANTHER" id="PTHR43724">
    <property type="entry name" value="PYRUVATE SYNTHASE SUBUNIT PORD"/>
    <property type="match status" value="1"/>
</dbReference>
<dbReference type="GO" id="GO:0046872">
    <property type="term" value="F:metal ion binding"/>
    <property type="evidence" value="ECO:0007669"/>
    <property type="project" value="UniProtKB-KW"/>
</dbReference>
<evidence type="ECO:0000256" key="1">
    <source>
        <dbReference type="ARBA" id="ARBA00022485"/>
    </source>
</evidence>
<dbReference type="PROSITE" id="PS00198">
    <property type="entry name" value="4FE4S_FER_1"/>
    <property type="match status" value="3"/>
</dbReference>
<accession>Q24Z56</accession>
<feature type="domain" description="4Fe-4S ferredoxin-type" evidence="6">
    <location>
        <begin position="43"/>
        <end position="72"/>
    </location>
</feature>
<evidence type="ECO:0000256" key="4">
    <source>
        <dbReference type="ARBA" id="ARBA00023004"/>
    </source>
</evidence>
<keyword evidence="2" id="KW-0479">Metal-binding</keyword>
<dbReference type="eggNOG" id="COG1143">
    <property type="taxonomic scope" value="Bacteria"/>
</dbReference>
<sequence length="378" mass="42927">MIFAHGSYIEIDEKRCLNELHHGVECSHCLGHCPSDAIHSYNNHIYLHKESCSGCGLCLSDCPTGVFRSKQWDETTIIQDIEVEGWKITEFFCDRHPLPYKADKSKERGAAQLPACLSIVSKGAWYEIGLKTEVEIHLDQCQDCPMSETVSRLKYNINTAAEWLQTSGHTPQISMIHQCSRGKTKKSLLAIETGLKVTSRRDLFVSLFNKGQQLAGKANPKDSTEESDKLTRNMFLPEWQKRLGDVFNKNRTGSLSPSYWPTIKINEECANCGMCRNYCPSGTLQMEVQDGVSHHVFTSGHCLDCRICELFCPKEAISRDREKVERPFEAQVINSVSVVHCKVCESMTNEHEKQLCYWCQGGTQNDHELKDTLKELLR</sequence>
<protein>
    <recommendedName>
        <fullName evidence="6">4Fe-4S ferredoxin-type domain-containing protein</fullName>
    </recommendedName>
</protein>